<sequence>MIRKFGGVAALLLSSTAAFAQGGDTDVTIVLSEELDIVEPCEASRSNVGRVLLQNVSETITELLPGEGLQPRLATEWEDMGDGTWQFKLREGVTFHDGSDMTAADVAHSLARIKSEDITCEIGAKFFGGTTLTTEIVDDHTINITADPAQPILPLLMSTVTVVPEETPMDELVTQPIGTGPYTFDEYNRGQDIKVSLYDGYWGETPEVTGATYVFRADSAVRSAMVQQGEADIAPNIALQDATNPETDFSYPNSETVYLRPDTTMAPLDDIRVRQALNYAVDREAFIGTILADGTLLANAVVPPSTLGYNADMAPFAYDPDRARELLEEAAADGVPTDMEITFIGRNNNWGNVVETLEAIVAMWEEVGFNVDLQMVEVAEWLEQYSQPFPEDRGPTIVAAMHDNANGDPVFSMYFKYDSEGLQSGVRDPDLDAMIAEATGATGDDRAQMWSDVMTYIHDGNAYDVQLFHMVGFSRVNERLSFEPTIKANSELQLSQISFN</sequence>
<keyword evidence="3" id="KW-0813">Transport</keyword>
<dbReference type="InterPro" id="IPR039424">
    <property type="entry name" value="SBP_5"/>
</dbReference>
<evidence type="ECO:0000313" key="7">
    <source>
        <dbReference type="EMBL" id="MFC3145188.1"/>
    </source>
</evidence>
<dbReference type="PANTHER" id="PTHR30290:SF10">
    <property type="entry name" value="PERIPLASMIC OLIGOPEPTIDE-BINDING PROTEIN-RELATED"/>
    <property type="match status" value="1"/>
</dbReference>
<evidence type="ECO:0000313" key="8">
    <source>
        <dbReference type="Proteomes" id="UP001595632"/>
    </source>
</evidence>
<accession>A0ABV7GU59</accession>
<comment type="subcellular location">
    <subcellularLocation>
        <location evidence="1">Periplasm</location>
    </subcellularLocation>
</comment>
<dbReference type="EMBL" id="JBHRTB010000010">
    <property type="protein sequence ID" value="MFC3145188.1"/>
    <property type="molecule type" value="Genomic_DNA"/>
</dbReference>
<evidence type="ECO:0000259" key="6">
    <source>
        <dbReference type="Pfam" id="PF00496"/>
    </source>
</evidence>
<dbReference type="Proteomes" id="UP001595632">
    <property type="component" value="Unassembled WGS sequence"/>
</dbReference>
<organism evidence="7 8">
    <name type="scientific">Psychromarinibacter halotolerans</name>
    <dbReference type="NCBI Taxonomy" id="1775175"/>
    <lineage>
        <taxon>Bacteria</taxon>
        <taxon>Pseudomonadati</taxon>
        <taxon>Pseudomonadota</taxon>
        <taxon>Alphaproteobacteria</taxon>
        <taxon>Rhodobacterales</taxon>
        <taxon>Paracoccaceae</taxon>
        <taxon>Psychromarinibacter</taxon>
    </lineage>
</organism>
<comment type="caution">
    <text evidence="7">The sequence shown here is derived from an EMBL/GenBank/DDBJ whole genome shotgun (WGS) entry which is preliminary data.</text>
</comment>
<dbReference type="RefSeq" id="WP_275634562.1">
    <property type="nucleotide sequence ID" value="NZ_JARGYD010000010.1"/>
</dbReference>
<dbReference type="Pfam" id="PF00496">
    <property type="entry name" value="SBP_bac_5"/>
    <property type="match status" value="1"/>
</dbReference>
<feature type="signal peptide" evidence="5">
    <location>
        <begin position="1"/>
        <end position="20"/>
    </location>
</feature>
<proteinExistence type="inferred from homology"/>
<reference evidence="8" key="1">
    <citation type="journal article" date="2019" name="Int. J. Syst. Evol. Microbiol.">
        <title>The Global Catalogue of Microorganisms (GCM) 10K type strain sequencing project: providing services to taxonomists for standard genome sequencing and annotation.</title>
        <authorList>
            <consortium name="The Broad Institute Genomics Platform"/>
            <consortium name="The Broad Institute Genome Sequencing Center for Infectious Disease"/>
            <person name="Wu L."/>
            <person name="Ma J."/>
        </authorList>
    </citation>
    <scope>NUCLEOTIDE SEQUENCE [LARGE SCALE GENOMIC DNA]</scope>
    <source>
        <strain evidence="8">KCTC 52366</strain>
    </source>
</reference>
<evidence type="ECO:0000256" key="5">
    <source>
        <dbReference type="SAM" id="SignalP"/>
    </source>
</evidence>
<evidence type="ECO:0000256" key="3">
    <source>
        <dbReference type="ARBA" id="ARBA00022448"/>
    </source>
</evidence>
<comment type="similarity">
    <text evidence="2">Belongs to the bacterial solute-binding protein 5 family.</text>
</comment>
<dbReference type="InterPro" id="IPR000914">
    <property type="entry name" value="SBP_5_dom"/>
</dbReference>
<name>A0ABV7GU59_9RHOB</name>
<evidence type="ECO:0000256" key="2">
    <source>
        <dbReference type="ARBA" id="ARBA00005695"/>
    </source>
</evidence>
<evidence type="ECO:0000256" key="1">
    <source>
        <dbReference type="ARBA" id="ARBA00004418"/>
    </source>
</evidence>
<dbReference type="PANTHER" id="PTHR30290">
    <property type="entry name" value="PERIPLASMIC BINDING COMPONENT OF ABC TRANSPORTER"/>
    <property type="match status" value="1"/>
</dbReference>
<feature type="chain" id="PRO_5047341861" evidence="5">
    <location>
        <begin position="21"/>
        <end position="500"/>
    </location>
</feature>
<dbReference type="Gene3D" id="3.40.190.10">
    <property type="entry name" value="Periplasmic binding protein-like II"/>
    <property type="match status" value="1"/>
</dbReference>
<dbReference type="InterPro" id="IPR030678">
    <property type="entry name" value="Peptide/Ni-bd"/>
</dbReference>
<feature type="domain" description="Solute-binding protein family 5" evidence="6">
    <location>
        <begin position="69"/>
        <end position="415"/>
    </location>
</feature>
<dbReference type="PIRSF" id="PIRSF002741">
    <property type="entry name" value="MppA"/>
    <property type="match status" value="1"/>
</dbReference>
<dbReference type="SUPFAM" id="SSF53850">
    <property type="entry name" value="Periplasmic binding protein-like II"/>
    <property type="match status" value="1"/>
</dbReference>
<dbReference type="Gene3D" id="3.10.105.10">
    <property type="entry name" value="Dipeptide-binding Protein, Domain 3"/>
    <property type="match status" value="1"/>
</dbReference>
<evidence type="ECO:0000256" key="4">
    <source>
        <dbReference type="ARBA" id="ARBA00022729"/>
    </source>
</evidence>
<protein>
    <submittedName>
        <fullName evidence="7">ABC transporter substrate-binding protein</fullName>
    </submittedName>
</protein>
<keyword evidence="8" id="KW-1185">Reference proteome</keyword>
<keyword evidence="4 5" id="KW-0732">Signal</keyword>
<gene>
    <name evidence="7" type="ORF">ACFOGP_20880</name>
</gene>